<dbReference type="GO" id="GO:0005886">
    <property type="term" value="C:plasma membrane"/>
    <property type="evidence" value="ECO:0007669"/>
    <property type="project" value="TreeGrafter"/>
</dbReference>
<accession>A0A388MFP4</accession>
<feature type="compositionally biased region" description="Low complexity" evidence="3">
    <location>
        <begin position="56"/>
        <end position="97"/>
    </location>
</feature>
<sequence length="1207" mass="130784">GYRVHTIVNEHAIHDEASAQRGGRNTPEAFPKHRLINSWSGSPSLRKLLNPPDSEPPSSSSSSSSSLQSPSLSTSSSAPTSSSSPLSPLPSTSFSASQTLSNGTPNESSTPPSPASSSSSTSFSSSSSFSVPPSSSAAEAGGSSDIASESPSSSTFPEAPVISNVAGASQAARRQGSKRENQPPPGVVFPAAIIAAIAMLGLVLYALRRKAGQDTDFQDGNRPTRRTSILAWAEVDMAERVRFSRLKRATKDFDESHRVKGDEDGVGDIYRGNLIVTGLQGEVAIKRLRGSFDLKGEKSEKADQFVSELAAIARARHRAISKPIAYSINGNEALVVYAFNTKGSLRDLLGPGIRKLGDRKRDRDDPVRKITRLTSFSFPANVLPWPARVEIVKQVALALRYLHEELYPPLFHRNVKSTNVMVELRLEAEGVRAYLTDFGFESVENWTSTGERTRQRFGLREVVGVVMGRENPLVALTGYEPRTAEVKACSRPVGDGGVVVVSSSSSPAARADVYAFGVVLLEIVTGRTAVFPTEEEDLITLTDWCRRWLFAAAGQSLVREMVDPRIVLTLNERQWQVVNEIAWLGLECTRDDPAERGYRVHTIVNEHAIHDEASAQRGGRNTPEAFPKHRLINSWSGSPSLRKLLNPPDSEPPSSSSSSSSSLQSPSLSTSSSAPTSSSSPLSPLPSTSFSASQTLSNGTPNESSTPPSPASSSSSTSFSSSSSFSVPPSSSAAEAGGSSDIASESPSSSTFPEAPVISNVAGASQAARRQGSKRENQPPPGVVFPAAIIAAIAMLGLVLYALRRKAGQDTDFQDGNRPTRRTSILAWAEVDMAERVRFSRLKRATKDFDESHRVKGDEDGVGDIYRGNLIVTGLQGEVAIKRLRGSFDLKGEKSEKADQFVSELAAIARARHRAISKPIAYSINGNEALVVYAFNTKGSLRDLLGPGIRKLGDRKRDRDDPVRKITRLTSFSFPANVLPWPARVEIVKQVALALRYLHEELYPPLFHRNVKSTNVMVELRLEAEGVRAYLTDFGFESVENWTSTGERTRQRFGLREVVGVVMGRENPLVALTGYEPRTAEVKACSRPVGDGGVVVVSSSSSPAARADVYAFGVVLLEIVTGRTAVFPTEEEDLITLTDWCRRWLFAAAGQSLVREMVDPRIVLTLNERQWQVVNEIAWLGLECTRDDPAERPTTQNVLHQLISIAR</sequence>
<feature type="domain" description="Protein kinase" evidence="5">
    <location>
        <begin position="232"/>
        <end position="610"/>
    </location>
</feature>
<dbReference type="Gramene" id="GBG93398">
    <property type="protein sequence ID" value="GBG93398"/>
    <property type="gene ID" value="CBR_g68202"/>
</dbReference>
<evidence type="ECO:0000256" key="1">
    <source>
        <dbReference type="ARBA" id="ARBA00022741"/>
    </source>
</evidence>
<feature type="region of interest" description="Disordered" evidence="3">
    <location>
        <begin position="166"/>
        <end position="185"/>
    </location>
</feature>
<dbReference type="Gene3D" id="1.10.510.10">
    <property type="entry name" value="Transferase(Phosphotransferase) domain 1"/>
    <property type="match status" value="2"/>
</dbReference>
<dbReference type="OMA" id="DESHRVK"/>
<dbReference type="PANTHER" id="PTHR27001:SF931">
    <property type="entry name" value="OS11G0664100 PROTEIN"/>
    <property type="match status" value="1"/>
</dbReference>
<evidence type="ECO:0000256" key="2">
    <source>
        <dbReference type="ARBA" id="ARBA00022840"/>
    </source>
</evidence>
<keyword evidence="4" id="KW-1133">Transmembrane helix</keyword>
<keyword evidence="4" id="KW-0472">Membrane</keyword>
<dbReference type="AlphaFoldDB" id="A0A388MFP4"/>
<feature type="region of interest" description="Disordered" evidence="3">
    <location>
        <begin position="762"/>
        <end position="781"/>
    </location>
</feature>
<evidence type="ECO:0000313" key="6">
    <source>
        <dbReference type="EMBL" id="GBG93398.1"/>
    </source>
</evidence>
<dbReference type="Gene3D" id="3.30.200.20">
    <property type="entry name" value="Phosphorylase Kinase, domain 1"/>
    <property type="match status" value="2"/>
</dbReference>
<dbReference type="PANTHER" id="PTHR27001">
    <property type="entry name" value="OS01G0253100 PROTEIN"/>
    <property type="match status" value="1"/>
</dbReference>
<dbReference type="PROSITE" id="PS50011">
    <property type="entry name" value="PROTEIN_KINASE_DOM"/>
    <property type="match status" value="2"/>
</dbReference>
<feature type="compositionally biased region" description="Polar residues" evidence="3">
    <location>
        <begin position="98"/>
        <end position="107"/>
    </location>
</feature>
<dbReference type="Pfam" id="PF07714">
    <property type="entry name" value="PK_Tyr_Ser-Thr"/>
    <property type="match status" value="2"/>
</dbReference>
<keyword evidence="2" id="KW-0067">ATP-binding</keyword>
<dbReference type="GO" id="GO:0005524">
    <property type="term" value="F:ATP binding"/>
    <property type="evidence" value="ECO:0007669"/>
    <property type="project" value="UniProtKB-KW"/>
</dbReference>
<keyword evidence="1" id="KW-0547">Nucleotide-binding</keyword>
<feature type="compositionally biased region" description="Polar residues" evidence="3">
    <location>
        <begin position="694"/>
        <end position="703"/>
    </location>
</feature>
<feature type="non-terminal residue" evidence="6">
    <location>
        <position position="1"/>
    </location>
</feature>
<name>A0A388MFP4_CHABU</name>
<reference evidence="6 7" key="1">
    <citation type="journal article" date="2018" name="Cell">
        <title>The Chara Genome: Secondary Complexity and Implications for Plant Terrestrialization.</title>
        <authorList>
            <person name="Nishiyama T."/>
            <person name="Sakayama H."/>
            <person name="Vries J.D."/>
            <person name="Buschmann H."/>
            <person name="Saint-Marcoux D."/>
            <person name="Ullrich K.K."/>
            <person name="Haas F.B."/>
            <person name="Vanderstraeten L."/>
            <person name="Becker D."/>
            <person name="Lang D."/>
            <person name="Vosolsobe S."/>
            <person name="Rombauts S."/>
            <person name="Wilhelmsson P.K.I."/>
            <person name="Janitza P."/>
            <person name="Kern R."/>
            <person name="Heyl A."/>
            <person name="Rumpler F."/>
            <person name="Villalobos L.I.A.C."/>
            <person name="Clay J.M."/>
            <person name="Skokan R."/>
            <person name="Toyoda A."/>
            <person name="Suzuki Y."/>
            <person name="Kagoshima H."/>
            <person name="Schijlen E."/>
            <person name="Tajeshwar N."/>
            <person name="Catarino B."/>
            <person name="Hetherington A.J."/>
            <person name="Saltykova A."/>
            <person name="Bonnot C."/>
            <person name="Breuninger H."/>
            <person name="Symeonidi A."/>
            <person name="Radhakrishnan G.V."/>
            <person name="Van Nieuwerburgh F."/>
            <person name="Deforce D."/>
            <person name="Chang C."/>
            <person name="Karol K.G."/>
            <person name="Hedrich R."/>
            <person name="Ulvskov P."/>
            <person name="Glockner G."/>
            <person name="Delwiche C.F."/>
            <person name="Petrasek J."/>
            <person name="Van de Peer Y."/>
            <person name="Friml J."/>
            <person name="Beilby M."/>
            <person name="Dolan L."/>
            <person name="Kohara Y."/>
            <person name="Sugano S."/>
            <person name="Fujiyama A."/>
            <person name="Delaux P.-M."/>
            <person name="Quint M."/>
            <person name="TheiBen G."/>
            <person name="Hagemann M."/>
            <person name="Harholt J."/>
            <person name="Dunand C."/>
            <person name="Zachgo S."/>
            <person name="Langdale J."/>
            <person name="Maumus F."/>
            <person name="Straeten D.V.D."/>
            <person name="Gould S.B."/>
            <person name="Rensing S.A."/>
        </authorList>
    </citation>
    <scope>NUCLEOTIDE SEQUENCE [LARGE SCALE GENOMIC DNA]</scope>
    <source>
        <strain evidence="6 7">S276</strain>
    </source>
</reference>
<feature type="region of interest" description="Disordered" evidence="3">
    <location>
        <begin position="609"/>
        <end position="755"/>
    </location>
</feature>
<keyword evidence="4" id="KW-0812">Transmembrane</keyword>
<feature type="domain" description="Protein kinase" evidence="5">
    <location>
        <begin position="828"/>
        <end position="1203"/>
    </location>
</feature>
<evidence type="ECO:0000256" key="3">
    <source>
        <dbReference type="SAM" id="MobiDB-lite"/>
    </source>
</evidence>
<feature type="compositionally biased region" description="Low complexity" evidence="3">
    <location>
        <begin position="711"/>
        <end position="750"/>
    </location>
</feature>
<dbReference type="Proteomes" id="UP000265515">
    <property type="component" value="Unassembled WGS sequence"/>
</dbReference>
<organism evidence="6 7">
    <name type="scientific">Chara braunii</name>
    <name type="common">Braun's stonewort</name>
    <dbReference type="NCBI Taxonomy" id="69332"/>
    <lineage>
        <taxon>Eukaryota</taxon>
        <taxon>Viridiplantae</taxon>
        <taxon>Streptophyta</taxon>
        <taxon>Charophyceae</taxon>
        <taxon>Charales</taxon>
        <taxon>Characeae</taxon>
        <taxon>Chara</taxon>
    </lineage>
</organism>
<dbReference type="InterPro" id="IPR011009">
    <property type="entry name" value="Kinase-like_dom_sf"/>
</dbReference>
<feature type="transmembrane region" description="Helical" evidence="4">
    <location>
        <begin position="783"/>
        <end position="803"/>
    </location>
</feature>
<feature type="region of interest" description="Disordered" evidence="3">
    <location>
        <begin position="14"/>
        <end position="159"/>
    </location>
</feature>
<dbReference type="InterPro" id="IPR000719">
    <property type="entry name" value="Prot_kinase_dom"/>
</dbReference>
<feature type="compositionally biased region" description="Low complexity" evidence="3">
    <location>
        <begin position="115"/>
        <end position="154"/>
    </location>
</feature>
<dbReference type="STRING" id="69332.A0A388MFP4"/>
<dbReference type="InterPro" id="IPR001245">
    <property type="entry name" value="Ser-Thr/Tyr_kinase_cat_dom"/>
</dbReference>
<dbReference type="GO" id="GO:0004672">
    <property type="term" value="F:protein kinase activity"/>
    <property type="evidence" value="ECO:0007669"/>
    <property type="project" value="InterPro"/>
</dbReference>
<feature type="transmembrane region" description="Helical" evidence="4">
    <location>
        <begin position="187"/>
        <end position="207"/>
    </location>
</feature>
<gene>
    <name evidence="6" type="ORF">CBR_g68202</name>
</gene>
<evidence type="ECO:0000256" key="4">
    <source>
        <dbReference type="SAM" id="Phobius"/>
    </source>
</evidence>
<keyword evidence="7" id="KW-1185">Reference proteome</keyword>
<feature type="compositionally biased region" description="Low complexity" evidence="3">
    <location>
        <begin position="652"/>
        <end position="693"/>
    </location>
</feature>
<proteinExistence type="predicted"/>
<evidence type="ECO:0000259" key="5">
    <source>
        <dbReference type="PROSITE" id="PS50011"/>
    </source>
</evidence>
<evidence type="ECO:0000313" key="7">
    <source>
        <dbReference type="Proteomes" id="UP000265515"/>
    </source>
</evidence>
<dbReference type="EMBL" id="BFEA01001632">
    <property type="protein sequence ID" value="GBG93398.1"/>
    <property type="molecule type" value="Genomic_DNA"/>
</dbReference>
<dbReference type="SUPFAM" id="SSF56112">
    <property type="entry name" value="Protein kinase-like (PK-like)"/>
    <property type="match status" value="2"/>
</dbReference>
<comment type="caution">
    <text evidence="6">The sequence shown here is derived from an EMBL/GenBank/DDBJ whole genome shotgun (WGS) entry which is preliminary data.</text>
</comment>
<protein>
    <recommendedName>
        <fullName evidence="5">Protein kinase domain-containing protein</fullName>
    </recommendedName>
</protein>